<dbReference type="GO" id="GO:0016853">
    <property type="term" value="F:isomerase activity"/>
    <property type="evidence" value="ECO:0007669"/>
    <property type="project" value="UniProtKB-KW"/>
</dbReference>
<comment type="caution">
    <text evidence="2">The sequence shown here is derived from an EMBL/GenBank/DDBJ whole genome shotgun (WGS) entry which is preliminary data.</text>
</comment>
<keyword evidence="2" id="KW-0413">Isomerase</keyword>
<dbReference type="AlphaFoldDB" id="A0A7K3M1M5"/>
<keyword evidence="3" id="KW-1185">Reference proteome</keyword>
<evidence type="ECO:0000259" key="1">
    <source>
        <dbReference type="Pfam" id="PF11716"/>
    </source>
</evidence>
<evidence type="ECO:0000313" key="2">
    <source>
        <dbReference type="EMBL" id="NDL57184.1"/>
    </source>
</evidence>
<dbReference type="SUPFAM" id="SSF109854">
    <property type="entry name" value="DinB/YfiT-like putative metalloenzymes"/>
    <property type="match status" value="1"/>
</dbReference>
<organism evidence="2 3">
    <name type="scientific">Phytoactinopolyspora mesophila</name>
    <dbReference type="NCBI Taxonomy" id="2650750"/>
    <lineage>
        <taxon>Bacteria</taxon>
        <taxon>Bacillati</taxon>
        <taxon>Actinomycetota</taxon>
        <taxon>Actinomycetes</taxon>
        <taxon>Jiangellales</taxon>
        <taxon>Jiangellaceae</taxon>
        <taxon>Phytoactinopolyspora</taxon>
    </lineage>
</organism>
<dbReference type="InterPro" id="IPR034660">
    <property type="entry name" value="DinB/YfiT-like"/>
</dbReference>
<protein>
    <submittedName>
        <fullName evidence="2">Maleylpyruvate isomerase family mycothiol-dependent enzyme</fullName>
    </submittedName>
</protein>
<feature type="domain" description="Mycothiol-dependent maleylpyruvate isomerase metal-binding" evidence="1">
    <location>
        <begin position="14"/>
        <end position="98"/>
    </location>
</feature>
<evidence type="ECO:0000313" key="3">
    <source>
        <dbReference type="Proteomes" id="UP000460435"/>
    </source>
</evidence>
<dbReference type="InterPro" id="IPR024344">
    <property type="entry name" value="MDMPI_metal-binding"/>
</dbReference>
<dbReference type="Pfam" id="PF11716">
    <property type="entry name" value="MDMPI_N"/>
    <property type="match status" value="1"/>
</dbReference>
<reference evidence="2 3" key="1">
    <citation type="submission" date="2019-11" db="EMBL/GenBank/DDBJ databases">
        <authorList>
            <person name="Li X.-J."/>
            <person name="Feng X.-M."/>
        </authorList>
    </citation>
    <scope>NUCLEOTIDE SEQUENCE [LARGE SCALE GENOMIC DNA]</scope>
    <source>
        <strain evidence="2 3">XMNu-373</strain>
    </source>
</reference>
<dbReference type="Proteomes" id="UP000460435">
    <property type="component" value="Unassembled WGS sequence"/>
</dbReference>
<dbReference type="GO" id="GO:0046872">
    <property type="term" value="F:metal ion binding"/>
    <property type="evidence" value="ECO:0007669"/>
    <property type="project" value="InterPro"/>
</dbReference>
<keyword evidence="2" id="KW-0670">Pyruvate</keyword>
<dbReference type="NCBIfam" id="TIGR03083">
    <property type="entry name" value="maleylpyruvate isomerase family mycothiol-dependent enzyme"/>
    <property type="match status" value="1"/>
</dbReference>
<sequence>MTDDEIYALTTTNRRKIAALLDGFDDDQWAALTLCPGWTVHHMAAHFLQPMVVGFGQFLRAAFRHRGDTDKTVAHVTERLARKSRADLIALLDKHAGDRVSPTRVGPMGPFAETCIHLRDIARPLGLDADVPDEHWLILLDYLTSSSVAPALVPAGRLDGLALLAADGDWQSGVGEELRGPAEALAMGAAGRVVALDDLTGNGVTMLRRRLAATE</sequence>
<dbReference type="EMBL" id="WLZY01000002">
    <property type="protein sequence ID" value="NDL57184.1"/>
    <property type="molecule type" value="Genomic_DNA"/>
</dbReference>
<dbReference type="Gene3D" id="1.20.120.450">
    <property type="entry name" value="dinb family like domain"/>
    <property type="match status" value="1"/>
</dbReference>
<dbReference type="InterPro" id="IPR017517">
    <property type="entry name" value="Maleyloyr_isom"/>
</dbReference>
<dbReference type="RefSeq" id="WP_162449850.1">
    <property type="nucleotide sequence ID" value="NZ_WLZY01000002.1"/>
</dbReference>
<gene>
    <name evidence="2" type="ORF">F7O44_08885</name>
</gene>
<accession>A0A7K3M1M5</accession>
<proteinExistence type="predicted"/>
<name>A0A7K3M1M5_9ACTN</name>